<accession>A0AC11BAR5</accession>
<reference evidence="1" key="2">
    <citation type="submission" date="2025-08" db="UniProtKB">
        <authorList>
            <consortium name="Ensembl"/>
        </authorList>
    </citation>
    <scope>IDENTIFICATION</scope>
</reference>
<evidence type="ECO:0000313" key="1">
    <source>
        <dbReference type="Ensembl" id="ENSOARP00020012070.1"/>
    </source>
</evidence>
<reference evidence="1" key="3">
    <citation type="submission" date="2025-09" db="UniProtKB">
        <authorList>
            <consortium name="Ensembl"/>
        </authorList>
    </citation>
    <scope>IDENTIFICATION</scope>
</reference>
<name>A0AC11BAR5_SHEEP</name>
<protein>
    <submittedName>
        <fullName evidence="1">Deltex E3 ubiquitin ligase 3L</fullName>
    </submittedName>
</protein>
<sequence>MASSLGPPSPLLVRVSHPGTRLEWKLEKYFQSRKSGGGECTVVALDRSDPTSNTFRVQFKQRAGKDGVLKKGEHQIVVDNQLVTIFLEPNENAEEKKTKMSSSTQSQKGASHDEKPPNVKDIHNDVDSCLQKKEHPNPGARFSGIQRTAYLPDNKEGNEVLALLHRAFDQKLIFTVGESRTLGVSGVITWNDIHHKTSRTGGPQRYGYPDPHYLKRVKQELKDKGIE</sequence>
<organism evidence="1">
    <name type="scientific">Ovis aries</name>
    <name type="common">Sheep</name>
    <dbReference type="NCBI Taxonomy" id="9940"/>
    <lineage>
        <taxon>Eukaryota</taxon>
        <taxon>Metazoa</taxon>
        <taxon>Chordata</taxon>
        <taxon>Craniata</taxon>
        <taxon>Vertebrata</taxon>
        <taxon>Euteleostomi</taxon>
        <taxon>Mammalia</taxon>
        <taxon>Eutheria</taxon>
        <taxon>Laurasiatheria</taxon>
        <taxon>Artiodactyla</taxon>
        <taxon>Ruminantia</taxon>
        <taxon>Pecora</taxon>
        <taxon>Bovidae</taxon>
        <taxon>Caprinae</taxon>
        <taxon>Ovis</taxon>
    </lineage>
</organism>
<dbReference type="Ensembl" id="ENSOART00020014609.2">
    <property type="protein sequence ID" value="ENSOARP00020012070.1"/>
    <property type="gene ID" value="ENSOARG00020009450.2"/>
</dbReference>
<reference evidence="1" key="1">
    <citation type="submission" date="2020-11" db="EMBL/GenBank/DDBJ databases">
        <authorList>
            <person name="Davenport K.M."/>
            <person name="Bickhart D.M."/>
            <person name="Smith T.P.L."/>
            <person name="Murdoch B.M."/>
            <person name="Rosen B.D."/>
        </authorList>
    </citation>
    <scope>NUCLEOTIDE SEQUENCE [LARGE SCALE GENOMIC DNA]</scope>
    <source>
        <strain evidence="1">OAR_USU_Benz2616</strain>
    </source>
</reference>
<gene>
    <name evidence="1" type="primary">DTX3L</name>
</gene>
<proteinExistence type="predicted"/>